<evidence type="ECO:0000313" key="4">
    <source>
        <dbReference type="Proteomes" id="UP000735302"/>
    </source>
</evidence>
<evidence type="ECO:0000313" key="3">
    <source>
        <dbReference type="EMBL" id="GFO03736.1"/>
    </source>
</evidence>
<evidence type="ECO:0000256" key="2">
    <source>
        <dbReference type="SAM" id="SignalP"/>
    </source>
</evidence>
<feature type="region of interest" description="Disordered" evidence="1">
    <location>
        <begin position="32"/>
        <end position="181"/>
    </location>
</feature>
<comment type="caution">
    <text evidence="3">The sequence shown here is derived from an EMBL/GenBank/DDBJ whole genome shotgun (WGS) entry which is preliminary data.</text>
</comment>
<reference evidence="3 4" key="1">
    <citation type="journal article" date="2021" name="Elife">
        <title>Chloroplast acquisition without the gene transfer in kleptoplastic sea slugs, Plakobranchus ocellatus.</title>
        <authorList>
            <person name="Maeda T."/>
            <person name="Takahashi S."/>
            <person name="Yoshida T."/>
            <person name="Shimamura S."/>
            <person name="Takaki Y."/>
            <person name="Nagai Y."/>
            <person name="Toyoda A."/>
            <person name="Suzuki Y."/>
            <person name="Arimoto A."/>
            <person name="Ishii H."/>
            <person name="Satoh N."/>
            <person name="Nishiyama T."/>
            <person name="Hasebe M."/>
            <person name="Maruyama T."/>
            <person name="Minagawa J."/>
            <person name="Obokata J."/>
            <person name="Shigenobu S."/>
        </authorList>
    </citation>
    <scope>NUCLEOTIDE SEQUENCE [LARGE SCALE GENOMIC DNA]</scope>
</reference>
<feature type="signal peptide" evidence="2">
    <location>
        <begin position="1"/>
        <end position="16"/>
    </location>
</feature>
<accession>A0AAV4AAT4</accession>
<keyword evidence="2" id="KW-0732">Signal</keyword>
<protein>
    <submittedName>
        <fullName evidence="3">Uncharacterized protein</fullName>
    </submittedName>
</protein>
<sequence>MLLTATTLTVLAISGASYVLQRIFNTLTEAKRAEERKEEEEVKDSHSEQKILIETAVQKDSDQDSKPSKITAGAGSDNKQEKAVIIEADTGLTQGDISPEKPSINREKEEITGPDQTRQPTELALKPIAETQEDSPPEELKEDTKPEQEEVKKRSRTKERESSPKRFKRKEQRESKEKSIISVQNFDKSRYPCSSPVSGKHYSFGYTFANQEPCEPFCPRMY</sequence>
<evidence type="ECO:0000256" key="1">
    <source>
        <dbReference type="SAM" id="MobiDB-lite"/>
    </source>
</evidence>
<feature type="compositionally biased region" description="Basic and acidic residues" evidence="1">
    <location>
        <begin position="32"/>
        <end position="67"/>
    </location>
</feature>
<dbReference type="EMBL" id="BLXT01003729">
    <property type="protein sequence ID" value="GFO03736.1"/>
    <property type="molecule type" value="Genomic_DNA"/>
</dbReference>
<keyword evidence="4" id="KW-1185">Reference proteome</keyword>
<name>A0AAV4AAT4_9GAST</name>
<dbReference type="AlphaFoldDB" id="A0AAV4AAT4"/>
<dbReference type="Proteomes" id="UP000735302">
    <property type="component" value="Unassembled WGS sequence"/>
</dbReference>
<feature type="chain" id="PRO_5043439056" evidence="2">
    <location>
        <begin position="17"/>
        <end position="222"/>
    </location>
</feature>
<proteinExistence type="predicted"/>
<feature type="compositionally biased region" description="Basic and acidic residues" evidence="1">
    <location>
        <begin position="138"/>
        <end position="164"/>
    </location>
</feature>
<gene>
    <name evidence="3" type="ORF">PoB_003024100</name>
</gene>
<organism evidence="3 4">
    <name type="scientific">Plakobranchus ocellatus</name>
    <dbReference type="NCBI Taxonomy" id="259542"/>
    <lineage>
        <taxon>Eukaryota</taxon>
        <taxon>Metazoa</taxon>
        <taxon>Spiralia</taxon>
        <taxon>Lophotrochozoa</taxon>
        <taxon>Mollusca</taxon>
        <taxon>Gastropoda</taxon>
        <taxon>Heterobranchia</taxon>
        <taxon>Euthyneura</taxon>
        <taxon>Panpulmonata</taxon>
        <taxon>Sacoglossa</taxon>
        <taxon>Placobranchoidea</taxon>
        <taxon>Plakobranchidae</taxon>
        <taxon>Plakobranchus</taxon>
    </lineage>
</organism>